<accession>A0ABS2L8E0</accession>
<protein>
    <submittedName>
        <fullName evidence="1">Uncharacterized protein</fullName>
    </submittedName>
</protein>
<proteinExistence type="predicted"/>
<dbReference type="Proteomes" id="UP000776164">
    <property type="component" value="Unassembled WGS sequence"/>
</dbReference>
<evidence type="ECO:0000313" key="1">
    <source>
        <dbReference type="EMBL" id="MBM7473151.1"/>
    </source>
</evidence>
<reference evidence="1 2" key="1">
    <citation type="submission" date="2021-01" db="EMBL/GenBank/DDBJ databases">
        <title>Sequencing the genomes of 1000 actinobacteria strains.</title>
        <authorList>
            <person name="Klenk H.-P."/>
        </authorList>
    </citation>
    <scope>NUCLEOTIDE SEQUENCE [LARGE SCALE GENOMIC DNA]</scope>
    <source>
        <strain evidence="1 2">DSM 13057</strain>
    </source>
</reference>
<dbReference type="RefSeq" id="WP_205110382.1">
    <property type="nucleotide sequence ID" value="NZ_BAAAHT010000014.1"/>
</dbReference>
<organism evidence="1 2">
    <name type="scientific">Subtercola frigoramans</name>
    <dbReference type="NCBI Taxonomy" id="120298"/>
    <lineage>
        <taxon>Bacteria</taxon>
        <taxon>Bacillati</taxon>
        <taxon>Actinomycetota</taxon>
        <taxon>Actinomycetes</taxon>
        <taxon>Micrococcales</taxon>
        <taxon>Microbacteriaceae</taxon>
        <taxon>Subtercola</taxon>
    </lineage>
</organism>
<evidence type="ECO:0000313" key="2">
    <source>
        <dbReference type="Proteomes" id="UP000776164"/>
    </source>
</evidence>
<sequence length="59" mass="6328">MSSESDSREDRVSDPAVALIDWPERPEGVIGDAAKQLGNMLLNHAVPAYEIVATLHIAA</sequence>
<keyword evidence="2" id="KW-1185">Reference proteome</keyword>
<gene>
    <name evidence="1" type="ORF">JOE66_002785</name>
</gene>
<dbReference type="EMBL" id="JAFBBU010000001">
    <property type="protein sequence ID" value="MBM7473151.1"/>
    <property type="molecule type" value="Genomic_DNA"/>
</dbReference>
<name>A0ABS2L8E0_9MICO</name>
<comment type="caution">
    <text evidence="1">The sequence shown here is derived from an EMBL/GenBank/DDBJ whole genome shotgun (WGS) entry which is preliminary data.</text>
</comment>